<dbReference type="InterPro" id="IPR016944">
    <property type="entry name" value="UCP030066"/>
</dbReference>
<feature type="region of interest" description="Disordered" evidence="5">
    <location>
        <begin position="1"/>
        <end position="21"/>
    </location>
</feature>
<proteinExistence type="predicted"/>
<keyword evidence="8" id="KW-1185">Reference proteome</keyword>
<dbReference type="PIRSF" id="PIRSF030066">
    <property type="entry name" value="UCP030066"/>
    <property type="match status" value="1"/>
</dbReference>
<dbReference type="InterPro" id="IPR032808">
    <property type="entry name" value="DoxX"/>
</dbReference>
<evidence type="ECO:0000256" key="2">
    <source>
        <dbReference type="ARBA" id="ARBA00022692"/>
    </source>
</evidence>
<comment type="caution">
    <text evidence="7">The sequence shown here is derived from an EMBL/GenBank/DDBJ whole genome shotgun (WGS) entry which is preliminary data.</text>
</comment>
<keyword evidence="3 6" id="KW-1133">Transmembrane helix</keyword>
<feature type="transmembrane region" description="Helical" evidence="6">
    <location>
        <begin position="29"/>
        <end position="48"/>
    </location>
</feature>
<evidence type="ECO:0000256" key="3">
    <source>
        <dbReference type="ARBA" id="ARBA00022989"/>
    </source>
</evidence>
<evidence type="ECO:0000256" key="6">
    <source>
        <dbReference type="SAM" id="Phobius"/>
    </source>
</evidence>
<reference evidence="7 8" key="1">
    <citation type="submission" date="2024-09" db="EMBL/GenBank/DDBJ databases">
        <authorList>
            <person name="Sun Q."/>
            <person name="Mori K."/>
        </authorList>
    </citation>
    <scope>NUCLEOTIDE SEQUENCE [LARGE SCALE GENOMIC DNA]</scope>
    <source>
        <strain evidence="7 8">TBRC 2205</strain>
    </source>
</reference>
<protein>
    <submittedName>
        <fullName evidence="7">DoxX family protein</fullName>
    </submittedName>
</protein>
<evidence type="ECO:0000256" key="5">
    <source>
        <dbReference type="SAM" id="MobiDB-lite"/>
    </source>
</evidence>
<feature type="transmembrane region" description="Helical" evidence="6">
    <location>
        <begin position="120"/>
        <end position="136"/>
    </location>
</feature>
<name>A0ABV6P2G8_9ACTN</name>
<dbReference type="RefSeq" id="WP_377342494.1">
    <property type="nucleotide sequence ID" value="NZ_JBHLUE010000019.1"/>
</dbReference>
<keyword evidence="4 6" id="KW-0472">Membrane</keyword>
<feature type="transmembrane region" description="Helical" evidence="6">
    <location>
        <begin position="68"/>
        <end position="86"/>
    </location>
</feature>
<gene>
    <name evidence="7" type="ORF">ACFFHU_24175</name>
</gene>
<dbReference type="EMBL" id="JBHLUE010000019">
    <property type="protein sequence ID" value="MFC0567223.1"/>
    <property type="molecule type" value="Genomic_DNA"/>
</dbReference>
<dbReference type="Pfam" id="PF13564">
    <property type="entry name" value="DoxX_2"/>
    <property type="match status" value="1"/>
</dbReference>
<evidence type="ECO:0000256" key="1">
    <source>
        <dbReference type="ARBA" id="ARBA00004141"/>
    </source>
</evidence>
<feature type="transmembrane region" description="Helical" evidence="6">
    <location>
        <begin position="95"/>
        <end position="114"/>
    </location>
</feature>
<evidence type="ECO:0000313" key="8">
    <source>
        <dbReference type="Proteomes" id="UP001589894"/>
    </source>
</evidence>
<evidence type="ECO:0000313" key="7">
    <source>
        <dbReference type="EMBL" id="MFC0567223.1"/>
    </source>
</evidence>
<keyword evidence="2 6" id="KW-0812">Transmembrane</keyword>
<organism evidence="7 8">
    <name type="scientific">Plantactinospora siamensis</name>
    <dbReference type="NCBI Taxonomy" id="555372"/>
    <lineage>
        <taxon>Bacteria</taxon>
        <taxon>Bacillati</taxon>
        <taxon>Actinomycetota</taxon>
        <taxon>Actinomycetes</taxon>
        <taxon>Micromonosporales</taxon>
        <taxon>Micromonosporaceae</taxon>
        <taxon>Plantactinospora</taxon>
    </lineage>
</organism>
<accession>A0ABV6P2G8</accession>
<evidence type="ECO:0000256" key="4">
    <source>
        <dbReference type="ARBA" id="ARBA00023136"/>
    </source>
</evidence>
<sequence length="145" mass="15243">MAGFTDLGRSPDAAGTPPRPAETAFRHPVGYWVTTGIIGAECAVGGLMDLLRLPPFYPVMIQLGYPGYLATIMGTAKIIAAAVLLAPRLPRLKEWAYAGVMINMIGAAASHLAAHQPTGPLAPATFAVLALLSWAWRPPGRRLAG</sequence>
<comment type="subcellular location">
    <subcellularLocation>
        <location evidence="1">Membrane</location>
        <topology evidence="1">Multi-pass membrane protein</topology>
    </subcellularLocation>
</comment>
<dbReference type="Proteomes" id="UP001589894">
    <property type="component" value="Unassembled WGS sequence"/>
</dbReference>